<protein>
    <submittedName>
        <fullName evidence="1">Uncharacterized protein</fullName>
    </submittedName>
</protein>
<reference evidence="1" key="1">
    <citation type="submission" date="2022-07" db="EMBL/GenBank/DDBJ databases">
        <title>Phylogenomic reconstructions and comparative analyses of Kickxellomycotina fungi.</title>
        <authorList>
            <person name="Reynolds N.K."/>
            <person name="Stajich J.E."/>
            <person name="Barry K."/>
            <person name="Grigoriev I.V."/>
            <person name="Crous P."/>
            <person name="Smith M.E."/>
        </authorList>
    </citation>
    <scope>NUCLEOTIDE SEQUENCE</scope>
    <source>
        <strain evidence="1">BCRC 34381</strain>
    </source>
</reference>
<accession>A0A9W7Y8I6</accession>
<dbReference type="EMBL" id="JANBOI010001279">
    <property type="protein sequence ID" value="KAJ1726976.1"/>
    <property type="molecule type" value="Genomic_DNA"/>
</dbReference>
<evidence type="ECO:0000313" key="1">
    <source>
        <dbReference type="EMBL" id="KAJ1726976.1"/>
    </source>
</evidence>
<dbReference type="Proteomes" id="UP001143981">
    <property type="component" value="Unassembled WGS sequence"/>
</dbReference>
<organism evidence="1 2">
    <name type="scientific">Coemansia biformis</name>
    <dbReference type="NCBI Taxonomy" id="1286918"/>
    <lineage>
        <taxon>Eukaryota</taxon>
        <taxon>Fungi</taxon>
        <taxon>Fungi incertae sedis</taxon>
        <taxon>Zoopagomycota</taxon>
        <taxon>Kickxellomycotina</taxon>
        <taxon>Kickxellomycetes</taxon>
        <taxon>Kickxellales</taxon>
        <taxon>Kickxellaceae</taxon>
        <taxon>Coemansia</taxon>
    </lineage>
</organism>
<comment type="caution">
    <text evidence="1">The sequence shown here is derived from an EMBL/GenBank/DDBJ whole genome shotgun (WGS) entry which is preliminary data.</text>
</comment>
<name>A0A9W7Y8I6_9FUNG</name>
<evidence type="ECO:0000313" key="2">
    <source>
        <dbReference type="Proteomes" id="UP001143981"/>
    </source>
</evidence>
<dbReference type="AlphaFoldDB" id="A0A9W7Y8I6"/>
<keyword evidence="2" id="KW-1185">Reference proteome</keyword>
<sequence length="117" mass="12162">MDPATVVRVGSLCDLRRAADGRQAPLADAGAHSAVHALALDSSDGCVLLGTLRVAGVAESYAHAPFRIPAGSLVFVDRQAPGTAGHAPQADEIRCLAVEPRVSWFADGVAVLLAHWR</sequence>
<gene>
    <name evidence="1" type="ORF">LPJ61_004838</name>
</gene>
<feature type="non-terminal residue" evidence="1">
    <location>
        <position position="117"/>
    </location>
</feature>
<proteinExistence type="predicted"/>